<protein>
    <submittedName>
        <fullName evidence="2">Uncharacterized protein</fullName>
    </submittedName>
</protein>
<proteinExistence type="predicted"/>
<dbReference type="EMBL" id="VZUS01000001">
    <property type="protein sequence ID" value="KAB1188392.1"/>
    <property type="molecule type" value="Genomic_DNA"/>
</dbReference>
<keyword evidence="1" id="KW-1133">Transmembrane helix</keyword>
<feature type="transmembrane region" description="Helical" evidence="1">
    <location>
        <begin position="38"/>
        <end position="59"/>
    </location>
</feature>
<feature type="transmembrane region" description="Helical" evidence="1">
    <location>
        <begin position="12"/>
        <end position="32"/>
    </location>
</feature>
<evidence type="ECO:0000313" key="2">
    <source>
        <dbReference type="EMBL" id="KAB1188392.1"/>
    </source>
</evidence>
<name>A0A643K0V1_9EURY</name>
<accession>A0A643K0V1</accession>
<dbReference type="AlphaFoldDB" id="A0A643K0V1"/>
<sequence length="133" mass="13616">MRDWPLSRVAGISALVFVVILAALTALRTWNLSPPTPVQSLVIDGGAVLIGAAVAVFVYRGGSVVAGVVLALGPSLAFTFNLFVPVAAPESAAWVVYPLASGVGIALLLGGVGGTVGYVVRRAREEQRTAETS</sequence>
<reference evidence="2" key="1">
    <citation type="submission" date="2019-09" db="EMBL/GenBank/DDBJ databases">
        <title>Genomic analysis of Haloferax sp. CBA1149.</title>
        <authorList>
            <person name="Roh S.W."/>
        </authorList>
    </citation>
    <scope>NUCLEOTIDE SEQUENCE</scope>
    <source>
        <strain evidence="2">CBA1149</strain>
    </source>
</reference>
<organism evidence="2">
    <name type="scientific">Haloferax sp. CBA1149</name>
    <dbReference type="NCBI Taxonomy" id="2650753"/>
    <lineage>
        <taxon>Archaea</taxon>
        <taxon>Methanobacteriati</taxon>
        <taxon>Methanobacteriota</taxon>
        <taxon>Stenosarchaea group</taxon>
        <taxon>Halobacteria</taxon>
        <taxon>Halobacteriales</taxon>
        <taxon>Haloferacaceae</taxon>
        <taxon>Haloferax</taxon>
    </lineage>
</organism>
<comment type="caution">
    <text evidence="2">The sequence shown here is derived from an EMBL/GenBank/DDBJ whole genome shotgun (WGS) entry which is preliminary data.</text>
</comment>
<keyword evidence="1" id="KW-0472">Membrane</keyword>
<evidence type="ECO:0000256" key="1">
    <source>
        <dbReference type="SAM" id="Phobius"/>
    </source>
</evidence>
<dbReference type="RefSeq" id="WP_151138022.1">
    <property type="nucleotide sequence ID" value="NZ_VZUS01000001.1"/>
</dbReference>
<feature type="transmembrane region" description="Helical" evidence="1">
    <location>
        <begin position="94"/>
        <end position="120"/>
    </location>
</feature>
<gene>
    <name evidence="2" type="ORF">Hfx1149_10270</name>
</gene>
<keyword evidence="1" id="KW-0812">Transmembrane</keyword>
<feature type="transmembrane region" description="Helical" evidence="1">
    <location>
        <begin position="66"/>
        <end position="88"/>
    </location>
</feature>